<protein>
    <submittedName>
        <fullName evidence="1">Uncharacterized protein</fullName>
    </submittedName>
</protein>
<reference evidence="1 2" key="1">
    <citation type="submission" date="2024-08" db="EMBL/GenBank/DDBJ databases">
        <title>Genome sequence of Streptomyces aureus CACIA-1.46HGO.</title>
        <authorList>
            <person name="Evangelista-Martinez Z."/>
        </authorList>
    </citation>
    <scope>NUCLEOTIDE SEQUENCE [LARGE SCALE GENOMIC DNA]</scope>
    <source>
        <strain evidence="1 2">CACIA-1.46HGO</strain>
    </source>
</reference>
<gene>
    <name evidence="1" type="ORF">ACEG43_24650</name>
</gene>
<comment type="caution">
    <text evidence="1">The sequence shown here is derived from an EMBL/GenBank/DDBJ whole genome shotgun (WGS) entry which is preliminary data.</text>
</comment>
<sequence>MTTMTFTHGATAATETHHPHRLGNVLRAAKVIVTTALGVVLLGEYDEEAGVQKRTSAYEPPPD</sequence>
<dbReference type="RefSeq" id="WP_326712398.1">
    <property type="nucleotide sequence ID" value="NZ_BAAAKQ010000043.1"/>
</dbReference>
<dbReference type="Proteomes" id="UP001571476">
    <property type="component" value="Unassembled WGS sequence"/>
</dbReference>
<name>A0ABV4SMS4_9ACTN</name>
<evidence type="ECO:0000313" key="2">
    <source>
        <dbReference type="Proteomes" id="UP001571476"/>
    </source>
</evidence>
<proteinExistence type="predicted"/>
<evidence type="ECO:0000313" key="1">
    <source>
        <dbReference type="EMBL" id="MFA3839330.1"/>
    </source>
</evidence>
<keyword evidence="2" id="KW-1185">Reference proteome</keyword>
<organism evidence="1 2">
    <name type="scientific">Streptomyces aureus</name>
    <dbReference type="NCBI Taxonomy" id="193461"/>
    <lineage>
        <taxon>Bacteria</taxon>
        <taxon>Bacillati</taxon>
        <taxon>Actinomycetota</taxon>
        <taxon>Actinomycetes</taxon>
        <taxon>Kitasatosporales</taxon>
        <taxon>Streptomycetaceae</taxon>
        <taxon>Streptomyces</taxon>
    </lineage>
</organism>
<accession>A0ABV4SMS4</accession>
<dbReference type="EMBL" id="JBGOSP010000012">
    <property type="protein sequence ID" value="MFA3839330.1"/>
    <property type="molecule type" value="Genomic_DNA"/>
</dbReference>